<dbReference type="AlphaFoldDB" id="A0A1R3L1K1"/>
<dbReference type="EMBL" id="AWUE01005005">
    <property type="protein sequence ID" value="OMP13158.1"/>
    <property type="molecule type" value="Genomic_DNA"/>
</dbReference>
<sequence>MPASGDGRLARSARTFWLLCAATAPGLAGAGEGTRGVDAGSGGLCGRACARVGHRGARAASHGACGSIRRKRRGCVVSGSGAQSDRVAGVAAVSVAADAGRHPERSS</sequence>
<evidence type="ECO:0000256" key="1">
    <source>
        <dbReference type="SAM" id="SignalP"/>
    </source>
</evidence>
<feature type="chain" id="PRO_5010163614" evidence="1">
    <location>
        <begin position="31"/>
        <end position="107"/>
    </location>
</feature>
<evidence type="ECO:0000313" key="2">
    <source>
        <dbReference type="EMBL" id="OMP13158.1"/>
    </source>
</evidence>
<keyword evidence="1" id="KW-0732">Signal</keyword>
<feature type="signal peptide" evidence="1">
    <location>
        <begin position="1"/>
        <end position="30"/>
    </location>
</feature>
<gene>
    <name evidence="2" type="ORF">COLO4_02177</name>
</gene>
<reference evidence="3" key="1">
    <citation type="submission" date="2013-09" db="EMBL/GenBank/DDBJ databases">
        <title>Corchorus olitorius genome sequencing.</title>
        <authorList>
            <person name="Alam M."/>
            <person name="Haque M.S."/>
            <person name="Islam M.S."/>
            <person name="Emdad E.M."/>
            <person name="Islam M.M."/>
            <person name="Ahmed B."/>
            <person name="Halim A."/>
            <person name="Hossen Q.M.M."/>
            <person name="Hossain M.Z."/>
            <person name="Ahmed R."/>
            <person name="Khan M.M."/>
            <person name="Islam R."/>
            <person name="Rashid M.M."/>
            <person name="Khan S.A."/>
            <person name="Rahman M.S."/>
            <person name="Alam M."/>
            <person name="Yahiya A.S."/>
            <person name="Khan M.S."/>
            <person name="Azam M.S."/>
            <person name="Haque T."/>
            <person name="Lashkar M.Z.H."/>
            <person name="Akhand A.I."/>
            <person name="Morshed G."/>
            <person name="Roy S."/>
            <person name="Uddin K.S."/>
            <person name="Rabeya T."/>
            <person name="Hossain A.S."/>
            <person name="Chowdhury A."/>
            <person name="Snigdha A.R."/>
            <person name="Mortoza M.S."/>
            <person name="Matin S.A."/>
            <person name="Hoque S.M.E."/>
            <person name="Islam M.K."/>
            <person name="Roy D.K."/>
            <person name="Haider R."/>
            <person name="Moosa M.M."/>
            <person name="Elias S.M."/>
            <person name="Hasan A.M."/>
            <person name="Jahan S."/>
            <person name="Shafiuddin M."/>
            <person name="Mahmood N."/>
            <person name="Shommy N.S."/>
        </authorList>
    </citation>
    <scope>NUCLEOTIDE SEQUENCE [LARGE SCALE GENOMIC DNA]</scope>
    <source>
        <strain evidence="3">cv. O-4</strain>
    </source>
</reference>
<name>A0A1R3L1K1_9ROSI</name>
<dbReference type="Proteomes" id="UP000187203">
    <property type="component" value="Unassembled WGS sequence"/>
</dbReference>
<protein>
    <submittedName>
        <fullName evidence="2">Zinc finger protein ZPR1-like protein</fullName>
    </submittedName>
</protein>
<organism evidence="2 3">
    <name type="scientific">Corchorus olitorius</name>
    <dbReference type="NCBI Taxonomy" id="93759"/>
    <lineage>
        <taxon>Eukaryota</taxon>
        <taxon>Viridiplantae</taxon>
        <taxon>Streptophyta</taxon>
        <taxon>Embryophyta</taxon>
        <taxon>Tracheophyta</taxon>
        <taxon>Spermatophyta</taxon>
        <taxon>Magnoliopsida</taxon>
        <taxon>eudicotyledons</taxon>
        <taxon>Gunneridae</taxon>
        <taxon>Pentapetalae</taxon>
        <taxon>rosids</taxon>
        <taxon>malvids</taxon>
        <taxon>Malvales</taxon>
        <taxon>Malvaceae</taxon>
        <taxon>Grewioideae</taxon>
        <taxon>Apeibeae</taxon>
        <taxon>Corchorus</taxon>
    </lineage>
</organism>
<keyword evidence="3" id="KW-1185">Reference proteome</keyword>
<comment type="caution">
    <text evidence="2">The sequence shown here is derived from an EMBL/GenBank/DDBJ whole genome shotgun (WGS) entry which is preliminary data.</text>
</comment>
<accession>A0A1R3L1K1</accession>
<proteinExistence type="predicted"/>
<evidence type="ECO:0000313" key="3">
    <source>
        <dbReference type="Proteomes" id="UP000187203"/>
    </source>
</evidence>